<accession>A0A0A9H5H4</accession>
<protein>
    <submittedName>
        <fullName evidence="1">Uncharacterized protein</fullName>
    </submittedName>
</protein>
<proteinExistence type="predicted"/>
<reference evidence="1" key="1">
    <citation type="submission" date="2014-09" db="EMBL/GenBank/DDBJ databases">
        <authorList>
            <person name="Magalhaes I.L.F."/>
            <person name="Oliveira U."/>
            <person name="Santos F.R."/>
            <person name="Vidigal T.H.D.A."/>
            <person name="Brescovit A.D."/>
            <person name="Santos A.J."/>
        </authorList>
    </citation>
    <scope>NUCLEOTIDE SEQUENCE</scope>
    <source>
        <tissue evidence="1">Shoot tissue taken approximately 20 cm above the soil surface</tissue>
    </source>
</reference>
<organism evidence="1">
    <name type="scientific">Arundo donax</name>
    <name type="common">Giant reed</name>
    <name type="synonym">Donax arundinaceus</name>
    <dbReference type="NCBI Taxonomy" id="35708"/>
    <lineage>
        <taxon>Eukaryota</taxon>
        <taxon>Viridiplantae</taxon>
        <taxon>Streptophyta</taxon>
        <taxon>Embryophyta</taxon>
        <taxon>Tracheophyta</taxon>
        <taxon>Spermatophyta</taxon>
        <taxon>Magnoliopsida</taxon>
        <taxon>Liliopsida</taxon>
        <taxon>Poales</taxon>
        <taxon>Poaceae</taxon>
        <taxon>PACMAD clade</taxon>
        <taxon>Arundinoideae</taxon>
        <taxon>Arundineae</taxon>
        <taxon>Arundo</taxon>
    </lineage>
</organism>
<evidence type="ECO:0000313" key="1">
    <source>
        <dbReference type="EMBL" id="JAE31049.1"/>
    </source>
</evidence>
<name>A0A0A9H5H4_ARUDO</name>
<sequence>MARISLNHQFLTYHINGHKHSLRARRG</sequence>
<dbReference type="EMBL" id="GBRH01166847">
    <property type="protein sequence ID" value="JAE31049.1"/>
    <property type="molecule type" value="Transcribed_RNA"/>
</dbReference>
<dbReference type="AlphaFoldDB" id="A0A0A9H5H4"/>
<reference evidence="1" key="2">
    <citation type="journal article" date="2015" name="Data Brief">
        <title>Shoot transcriptome of the giant reed, Arundo donax.</title>
        <authorList>
            <person name="Barrero R.A."/>
            <person name="Guerrero F.D."/>
            <person name="Moolhuijzen P."/>
            <person name="Goolsby J.A."/>
            <person name="Tidwell J."/>
            <person name="Bellgard S.E."/>
            <person name="Bellgard M.I."/>
        </authorList>
    </citation>
    <scope>NUCLEOTIDE SEQUENCE</scope>
    <source>
        <tissue evidence="1">Shoot tissue taken approximately 20 cm above the soil surface</tissue>
    </source>
</reference>